<keyword evidence="1" id="KW-0067">ATP-binding</keyword>
<accession>A0A840QGA3</accession>
<dbReference type="Proteomes" id="UP000584374">
    <property type="component" value="Unassembled WGS sequence"/>
</dbReference>
<dbReference type="GO" id="GO:0004386">
    <property type="term" value="F:helicase activity"/>
    <property type="evidence" value="ECO:0007669"/>
    <property type="project" value="UniProtKB-KW"/>
</dbReference>
<organism evidence="1 2">
    <name type="scientific">Saccharopolyspora phatthalungensis</name>
    <dbReference type="NCBI Taxonomy" id="664693"/>
    <lineage>
        <taxon>Bacteria</taxon>
        <taxon>Bacillati</taxon>
        <taxon>Actinomycetota</taxon>
        <taxon>Actinomycetes</taxon>
        <taxon>Pseudonocardiales</taxon>
        <taxon>Pseudonocardiaceae</taxon>
        <taxon>Saccharopolyspora</taxon>
    </lineage>
</organism>
<protein>
    <submittedName>
        <fullName evidence="1">Holliday junction resolvasome RuvABC ATP-dependent DNA helicase subunit</fullName>
    </submittedName>
</protein>
<keyword evidence="1" id="KW-0547">Nucleotide-binding</keyword>
<dbReference type="EMBL" id="JACHIW010000001">
    <property type="protein sequence ID" value="MBB5157639.1"/>
    <property type="molecule type" value="Genomic_DNA"/>
</dbReference>
<keyword evidence="1" id="KW-0347">Helicase</keyword>
<evidence type="ECO:0000313" key="1">
    <source>
        <dbReference type="EMBL" id="MBB5157639.1"/>
    </source>
</evidence>
<keyword evidence="2" id="KW-1185">Reference proteome</keyword>
<keyword evidence="1" id="KW-0378">Hydrolase</keyword>
<name>A0A840QGA3_9PSEU</name>
<sequence>MDGVVKNSLGPGLADSNARRLIQIANHPWVRDEVRAEQQARTRRTAANLALLRAPLDGVDLDSRDHATLTWLADHDADIVAGVQSLLNRARAAEPRRESGP</sequence>
<evidence type="ECO:0000313" key="2">
    <source>
        <dbReference type="Proteomes" id="UP000584374"/>
    </source>
</evidence>
<reference evidence="1 2" key="1">
    <citation type="submission" date="2020-08" db="EMBL/GenBank/DDBJ databases">
        <title>Sequencing the genomes of 1000 actinobacteria strains.</title>
        <authorList>
            <person name="Klenk H.-P."/>
        </authorList>
    </citation>
    <scope>NUCLEOTIDE SEQUENCE [LARGE SCALE GENOMIC DNA]</scope>
    <source>
        <strain evidence="1 2">DSM 45584</strain>
    </source>
</reference>
<comment type="caution">
    <text evidence="1">The sequence shown here is derived from an EMBL/GenBank/DDBJ whole genome shotgun (WGS) entry which is preliminary data.</text>
</comment>
<dbReference type="RefSeq" id="WP_184728518.1">
    <property type="nucleotide sequence ID" value="NZ_JACHIW010000001.1"/>
</dbReference>
<dbReference type="AlphaFoldDB" id="A0A840QGA3"/>
<proteinExistence type="predicted"/>
<gene>
    <name evidence="1" type="ORF">BJ970_005173</name>
</gene>